<dbReference type="SUPFAM" id="SSF55103">
    <property type="entry name" value="FAD-linked oxidases, C-terminal domain"/>
    <property type="match status" value="1"/>
</dbReference>
<evidence type="ECO:0000313" key="7">
    <source>
        <dbReference type="EMBL" id="TCN47657.1"/>
    </source>
</evidence>
<feature type="domain" description="FAD-binding PCMH-type" evidence="6">
    <location>
        <begin position="37"/>
        <end position="216"/>
    </location>
</feature>
<keyword evidence="3" id="KW-0285">Flavoprotein</keyword>
<dbReference type="InterPro" id="IPR004113">
    <property type="entry name" value="FAD-bd_oxidored_4_C"/>
</dbReference>
<dbReference type="AlphaFoldDB" id="A0A4R2D0K1"/>
<accession>A0A4R2D0K1</accession>
<dbReference type="Gene3D" id="3.30.70.2740">
    <property type="match status" value="1"/>
</dbReference>
<proteinExistence type="inferred from homology"/>
<gene>
    <name evidence="7" type="ORF">EV665_102176</name>
</gene>
<dbReference type="Pfam" id="PF01565">
    <property type="entry name" value="FAD_binding_4"/>
    <property type="match status" value="1"/>
</dbReference>
<evidence type="ECO:0000256" key="5">
    <source>
        <dbReference type="ARBA" id="ARBA00023002"/>
    </source>
</evidence>
<reference evidence="7 8" key="1">
    <citation type="submission" date="2019-03" db="EMBL/GenBank/DDBJ databases">
        <title>Genomic Encyclopedia of Type Strains, Phase IV (KMG-IV): sequencing the most valuable type-strain genomes for metagenomic binning, comparative biology and taxonomic classification.</title>
        <authorList>
            <person name="Goeker M."/>
        </authorList>
    </citation>
    <scope>NUCLEOTIDE SEQUENCE [LARGE SCALE GENOMIC DNA]</scope>
    <source>
        <strain evidence="7 8">DSM 18401</strain>
    </source>
</reference>
<dbReference type="Gene3D" id="3.30.70.2190">
    <property type="match status" value="1"/>
</dbReference>
<keyword evidence="5" id="KW-0560">Oxidoreductase</keyword>
<dbReference type="EMBL" id="SLVX01000002">
    <property type="protein sequence ID" value="TCN47657.1"/>
    <property type="molecule type" value="Genomic_DNA"/>
</dbReference>
<evidence type="ECO:0000259" key="6">
    <source>
        <dbReference type="PROSITE" id="PS51387"/>
    </source>
</evidence>
<dbReference type="SUPFAM" id="SSF56176">
    <property type="entry name" value="FAD-binding/transporter-associated domain-like"/>
    <property type="match status" value="1"/>
</dbReference>
<sequence>MSEIIRSLERDLNDFGDTLHLIGSDRLANRHPGEHAGNFGAGAMAEPATPEAAAAVVRWCFENDVPVVPQGGRTGLVGGGISRPGELILSTARLDRIEAIDPLARTVTVGAGVTLQALQEATADVGLIPGIDLAARGSATIGGMIATNAGGILAFRNGVMRHQVLGIEAVMPDGSLVSDLTRVLKVSAGPDIKQLLIGSEGAYGFVTRAVLKLESFNPMRATALVGVPDATAALALIAHFRSRPALQLEGAELMWQRYLRDSAADKGFDLGWLEADTPAILLMEVSAGREADAREALEEGLAALWEEHGLTSGIVAASLDQARRFWALREDGDFMYRHFPAAPSFDVSVPPGALDGYVDGLRQRLKAVDPGFDAYVYGHVADGNLHISVIGNGVAAPGVKEPIEDAVYTGVAELGGSFSAEHGVGTEKRRAYLSYGNASRRAVAQAIKAALDPKNLFNPGKVPYRADAPRT</sequence>
<dbReference type="InterPro" id="IPR036318">
    <property type="entry name" value="FAD-bd_PCMH-like_sf"/>
</dbReference>
<dbReference type="InterPro" id="IPR006094">
    <property type="entry name" value="Oxid_FAD_bind_N"/>
</dbReference>
<dbReference type="Gene3D" id="1.10.45.10">
    <property type="entry name" value="Vanillyl-alcohol Oxidase, Chain A, domain 4"/>
    <property type="match status" value="1"/>
</dbReference>
<dbReference type="InterPro" id="IPR016171">
    <property type="entry name" value="Vanillyl_alc_oxidase_C-sub2"/>
</dbReference>
<dbReference type="InterPro" id="IPR016169">
    <property type="entry name" value="FAD-bd_PCMH_sub2"/>
</dbReference>
<dbReference type="InterPro" id="IPR051264">
    <property type="entry name" value="FAD-oxidored/transferase_4"/>
</dbReference>
<dbReference type="Proteomes" id="UP000295351">
    <property type="component" value="Unassembled WGS sequence"/>
</dbReference>
<dbReference type="GO" id="GO:0016491">
    <property type="term" value="F:oxidoreductase activity"/>
    <property type="evidence" value="ECO:0007669"/>
    <property type="project" value="UniProtKB-KW"/>
</dbReference>
<keyword evidence="8" id="KW-1185">Reference proteome</keyword>
<evidence type="ECO:0000313" key="8">
    <source>
        <dbReference type="Proteomes" id="UP000295351"/>
    </source>
</evidence>
<keyword evidence="4" id="KW-0274">FAD</keyword>
<dbReference type="GO" id="GO:0022904">
    <property type="term" value="P:respiratory electron transport chain"/>
    <property type="evidence" value="ECO:0007669"/>
    <property type="project" value="TreeGrafter"/>
</dbReference>
<dbReference type="PANTHER" id="PTHR43716:SF1">
    <property type="entry name" value="D-2-HYDROXYGLUTARATE DEHYDROGENASE, MITOCHONDRIAL"/>
    <property type="match status" value="1"/>
</dbReference>
<dbReference type="GO" id="GO:0071949">
    <property type="term" value="F:FAD binding"/>
    <property type="evidence" value="ECO:0007669"/>
    <property type="project" value="InterPro"/>
</dbReference>
<comment type="cofactor">
    <cofactor evidence="1">
        <name>FAD</name>
        <dbReference type="ChEBI" id="CHEBI:57692"/>
    </cofactor>
</comment>
<protein>
    <submittedName>
        <fullName evidence="7">FAD/FMN-containing dehydrogenase</fullName>
    </submittedName>
</protein>
<comment type="caution">
    <text evidence="7">The sequence shown here is derived from an EMBL/GenBank/DDBJ whole genome shotgun (WGS) entry which is preliminary data.</text>
</comment>
<comment type="similarity">
    <text evidence="2">Belongs to the FAD-binding oxidoreductase/transferase type 4 family.</text>
</comment>
<dbReference type="Pfam" id="PF02913">
    <property type="entry name" value="FAD-oxidase_C"/>
    <property type="match status" value="1"/>
</dbReference>
<evidence type="ECO:0000256" key="3">
    <source>
        <dbReference type="ARBA" id="ARBA00022630"/>
    </source>
</evidence>
<evidence type="ECO:0000256" key="4">
    <source>
        <dbReference type="ARBA" id="ARBA00022827"/>
    </source>
</evidence>
<evidence type="ECO:0000256" key="1">
    <source>
        <dbReference type="ARBA" id="ARBA00001974"/>
    </source>
</evidence>
<name>A0A4R2D0K1_SHIGR</name>
<dbReference type="RefSeq" id="WP_133033179.1">
    <property type="nucleotide sequence ID" value="NZ_BAABEI010000012.1"/>
</dbReference>
<dbReference type="InterPro" id="IPR016164">
    <property type="entry name" value="FAD-linked_Oxase-like_C"/>
</dbReference>
<dbReference type="InterPro" id="IPR016166">
    <property type="entry name" value="FAD-bd_PCMH"/>
</dbReference>
<organism evidence="7 8">
    <name type="scientific">Shinella granuli</name>
    <dbReference type="NCBI Taxonomy" id="323621"/>
    <lineage>
        <taxon>Bacteria</taxon>
        <taxon>Pseudomonadati</taxon>
        <taxon>Pseudomonadota</taxon>
        <taxon>Alphaproteobacteria</taxon>
        <taxon>Hyphomicrobiales</taxon>
        <taxon>Rhizobiaceae</taxon>
        <taxon>Shinella</taxon>
    </lineage>
</organism>
<dbReference type="PANTHER" id="PTHR43716">
    <property type="entry name" value="D-2-HYDROXYGLUTARATE DEHYDROGENASE, MITOCHONDRIAL"/>
    <property type="match status" value="1"/>
</dbReference>
<dbReference type="PROSITE" id="PS51387">
    <property type="entry name" value="FAD_PCMH"/>
    <property type="match status" value="1"/>
</dbReference>
<evidence type="ECO:0000256" key="2">
    <source>
        <dbReference type="ARBA" id="ARBA00008000"/>
    </source>
</evidence>
<dbReference type="Gene3D" id="3.30.465.10">
    <property type="match status" value="1"/>
</dbReference>